<keyword evidence="1" id="KW-0560">Oxidoreductase</keyword>
<name>A0A7W9KAE8_9PSEU</name>
<accession>A0A7W9KAE8</accession>
<evidence type="ECO:0000313" key="3">
    <source>
        <dbReference type="EMBL" id="MBB5888895.1"/>
    </source>
</evidence>
<dbReference type="EMBL" id="JACHIR010000001">
    <property type="protein sequence ID" value="MBB5888895.1"/>
    <property type="molecule type" value="Genomic_DNA"/>
</dbReference>
<dbReference type="Gene3D" id="3.20.20.30">
    <property type="entry name" value="Luciferase-like domain"/>
    <property type="match status" value="1"/>
</dbReference>
<dbReference type="GO" id="GO:0004497">
    <property type="term" value="F:monooxygenase activity"/>
    <property type="evidence" value="ECO:0007669"/>
    <property type="project" value="UniProtKB-KW"/>
</dbReference>
<dbReference type="InterPro" id="IPR050564">
    <property type="entry name" value="F420-G6PD/mer"/>
</dbReference>
<feature type="domain" description="Luciferase-like" evidence="2">
    <location>
        <begin position="17"/>
        <end position="193"/>
    </location>
</feature>
<dbReference type="RefSeq" id="WP_184857422.1">
    <property type="nucleotide sequence ID" value="NZ_BAAAWY010000102.1"/>
</dbReference>
<evidence type="ECO:0000256" key="1">
    <source>
        <dbReference type="ARBA" id="ARBA00023002"/>
    </source>
</evidence>
<protein>
    <submittedName>
        <fullName evidence="3">Alkanesulfonate monooxygenase SsuD/methylene tetrahydromethanopterin reductase-like flavin-dependent oxidoreductase (Luciferase family)</fullName>
    </submittedName>
</protein>
<dbReference type="AlphaFoldDB" id="A0A7W9KAE8"/>
<dbReference type="GO" id="GO:0016705">
    <property type="term" value="F:oxidoreductase activity, acting on paired donors, with incorporation or reduction of molecular oxygen"/>
    <property type="evidence" value="ECO:0007669"/>
    <property type="project" value="InterPro"/>
</dbReference>
<dbReference type="InterPro" id="IPR011251">
    <property type="entry name" value="Luciferase-like_dom"/>
</dbReference>
<keyword evidence="4" id="KW-1185">Reference proteome</keyword>
<dbReference type="CDD" id="cd01097">
    <property type="entry name" value="Tetrahydromethanopterin_reductase"/>
    <property type="match status" value="1"/>
</dbReference>
<comment type="caution">
    <text evidence="3">The sequence shown here is derived from an EMBL/GenBank/DDBJ whole genome shotgun (WGS) entry which is preliminary data.</text>
</comment>
<evidence type="ECO:0000259" key="2">
    <source>
        <dbReference type="Pfam" id="PF00296"/>
    </source>
</evidence>
<sequence>MTALGTVFRPQFAPELLRPMAETAEAWELDQLWVWEDCFSESGIASAAAALAWTERVRVGIGLLPVPLRNVALTGMEVATLHRLFPDRVILGVGHGVQGWMGQVGARVSSPLTLLREYLDALRALLRGEEVSVDGTYVKLDKVRLDWPPSDPVKVYAGGIGPKTLRLTAEAADGTLLVADETVDGVRRIREFIDHEIIAPLHVATGPDAVERLRRTSPDVGVAGDAETVAAAVRELVDAGADTVILQPTGDEPDPVGFVRFVAEQVRPLVP</sequence>
<gene>
    <name evidence="3" type="ORF">BJ998_000091</name>
</gene>
<dbReference type="PANTHER" id="PTHR43244:SF1">
    <property type="entry name" value="5,10-METHYLENETETRAHYDROMETHANOPTERIN REDUCTASE"/>
    <property type="match status" value="1"/>
</dbReference>
<dbReference type="PANTHER" id="PTHR43244">
    <property type="match status" value="1"/>
</dbReference>
<dbReference type="Proteomes" id="UP000585638">
    <property type="component" value="Unassembled WGS sequence"/>
</dbReference>
<reference evidence="3 4" key="1">
    <citation type="submission" date="2020-08" db="EMBL/GenBank/DDBJ databases">
        <title>Sequencing the genomes of 1000 actinobacteria strains.</title>
        <authorList>
            <person name="Klenk H.-P."/>
        </authorList>
    </citation>
    <scope>NUCLEOTIDE SEQUENCE [LARGE SCALE GENOMIC DNA]</scope>
    <source>
        <strain evidence="3 4">DSM 43851</strain>
    </source>
</reference>
<proteinExistence type="predicted"/>
<organism evidence="3 4">
    <name type="scientific">Kutzneria kofuensis</name>
    <dbReference type="NCBI Taxonomy" id="103725"/>
    <lineage>
        <taxon>Bacteria</taxon>
        <taxon>Bacillati</taxon>
        <taxon>Actinomycetota</taxon>
        <taxon>Actinomycetes</taxon>
        <taxon>Pseudonocardiales</taxon>
        <taxon>Pseudonocardiaceae</taxon>
        <taxon>Kutzneria</taxon>
    </lineage>
</organism>
<evidence type="ECO:0000313" key="4">
    <source>
        <dbReference type="Proteomes" id="UP000585638"/>
    </source>
</evidence>
<dbReference type="InterPro" id="IPR036661">
    <property type="entry name" value="Luciferase-like_sf"/>
</dbReference>
<dbReference type="SUPFAM" id="SSF51679">
    <property type="entry name" value="Bacterial luciferase-like"/>
    <property type="match status" value="1"/>
</dbReference>
<keyword evidence="3" id="KW-0503">Monooxygenase</keyword>
<dbReference type="Pfam" id="PF00296">
    <property type="entry name" value="Bac_luciferase"/>
    <property type="match status" value="1"/>
</dbReference>